<feature type="transmembrane region" description="Helical" evidence="1">
    <location>
        <begin position="12"/>
        <end position="35"/>
    </location>
</feature>
<proteinExistence type="predicted"/>
<comment type="caution">
    <text evidence="2">The sequence shown here is derived from an EMBL/GenBank/DDBJ whole genome shotgun (WGS) entry which is preliminary data.</text>
</comment>
<keyword evidence="1" id="KW-0472">Membrane</keyword>
<accession>A0A9X3W4P3</accession>
<name>A0A9X3W4P3_LACAM</name>
<reference evidence="2" key="1">
    <citation type="journal article" date="2022" name="Microorganisms">
        <title>Antibiotic Susceptibility, Resistance Gene Determinants and Corresponding Genomic Regions in Lactobacillus amylovorus Isolates Derived from Wild Boars and Domestic Pigs.</title>
        <authorList>
            <person name="Moravkova M."/>
            <person name="Kostovova I."/>
            <person name="Kavanova K."/>
            <person name="Pechar R."/>
            <person name="Stanek S."/>
            <person name="Brychta A."/>
            <person name="Zeman M."/>
            <person name="Kubasova T."/>
        </authorList>
    </citation>
    <scope>NUCLEOTIDE SEQUENCE</scope>
    <source>
        <strain evidence="2">M490A</strain>
    </source>
</reference>
<protein>
    <submittedName>
        <fullName evidence="2">Uncharacterized protein</fullName>
    </submittedName>
</protein>
<dbReference type="AlphaFoldDB" id="A0A9X3W4P3"/>
<dbReference type="RefSeq" id="WP_271880761.1">
    <property type="nucleotide sequence ID" value="NZ_JAOTGY010000007.1"/>
</dbReference>
<evidence type="ECO:0000256" key="1">
    <source>
        <dbReference type="SAM" id="Phobius"/>
    </source>
</evidence>
<keyword evidence="1" id="KW-1133">Transmembrane helix</keyword>
<sequence>MDFFLTALGCLIWLIIVVAVGLISTFIYFCVQYLIQTKQEKKATKIIKVNFKKGTNNERNY</sequence>
<keyword evidence="1" id="KW-0812">Transmembrane</keyword>
<dbReference type="Proteomes" id="UP001141981">
    <property type="component" value="Unassembled WGS sequence"/>
</dbReference>
<evidence type="ECO:0000313" key="2">
    <source>
        <dbReference type="EMBL" id="MDB6258014.1"/>
    </source>
</evidence>
<organism evidence="2 3">
    <name type="scientific">Lactobacillus amylovorus</name>
    <dbReference type="NCBI Taxonomy" id="1604"/>
    <lineage>
        <taxon>Bacteria</taxon>
        <taxon>Bacillati</taxon>
        <taxon>Bacillota</taxon>
        <taxon>Bacilli</taxon>
        <taxon>Lactobacillales</taxon>
        <taxon>Lactobacillaceae</taxon>
        <taxon>Lactobacillus</taxon>
    </lineage>
</organism>
<reference evidence="2" key="2">
    <citation type="submission" date="2022-10" db="EMBL/GenBank/DDBJ databases">
        <authorList>
            <person name="Kostovova I."/>
            <person name="Moravkova M."/>
            <person name="Pechar R."/>
        </authorList>
    </citation>
    <scope>NUCLEOTIDE SEQUENCE</scope>
    <source>
        <strain evidence="2">M490A</strain>
    </source>
</reference>
<dbReference type="EMBL" id="JAOTGY010000007">
    <property type="protein sequence ID" value="MDB6258014.1"/>
    <property type="molecule type" value="Genomic_DNA"/>
</dbReference>
<gene>
    <name evidence="2" type="ORF">ODU72_04885</name>
</gene>
<evidence type="ECO:0000313" key="3">
    <source>
        <dbReference type="Proteomes" id="UP001141981"/>
    </source>
</evidence>